<dbReference type="Proteomes" id="UP001153636">
    <property type="component" value="Chromosome 9"/>
</dbReference>
<dbReference type="InterPro" id="IPR039120">
    <property type="entry name" value="UBFD1"/>
</dbReference>
<dbReference type="Gene3D" id="3.10.20.90">
    <property type="entry name" value="Phosphatidylinositol 3-kinase Catalytic Subunit, Chain A, domain 1"/>
    <property type="match status" value="1"/>
</dbReference>
<dbReference type="Pfam" id="PF00240">
    <property type="entry name" value="ubiquitin"/>
    <property type="match status" value="1"/>
</dbReference>
<name>A0A9P0GNV4_9CUCU</name>
<dbReference type="Pfam" id="PF25343">
    <property type="entry name" value="PH_UBFD1_C"/>
    <property type="match status" value="1"/>
</dbReference>
<protein>
    <recommendedName>
        <fullName evidence="2">Ubiquitin-like domain-containing protein</fullName>
    </recommendedName>
</protein>
<gene>
    <name evidence="3" type="ORF">PSYICH_LOCUS15493</name>
</gene>
<dbReference type="SUPFAM" id="SSF54236">
    <property type="entry name" value="Ubiquitin-like"/>
    <property type="match status" value="1"/>
</dbReference>
<organism evidence="3 4">
    <name type="scientific">Psylliodes chrysocephalus</name>
    <dbReference type="NCBI Taxonomy" id="3402493"/>
    <lineage>
        <taxon>Eukaryota</taxon>
        <taxon>Metazoa</taxon>
        <taxon>Ecdysozoa</taxon>
        <taxon>Arthropoda</taxon>
        <taxon>Hexapoda</taxon>
        <taxon>Insecta</taxon>
        <taxon>Pterygota</taxon>
        <taxon>Neoptera</taxon>
        <taxon>Endopterygota</taxon>
        <taxon>Coleoptera</taxon>
        <taxon>Polyphaga</taxon>
        <taxon>Cucujiformia</taxon>
        <taxon>Chrysomeloidea</taxon>
        <taxon>Chrysomelidae</taxon>
        <taxon>Galerucinae</taxon>
        <taxon>Alticini</taxon>
        <taxon>Psylliodes</taxon>
    </lineage>
</organism>
<dbReference type="PANTHER" id="PTHR16470">
    <property type="entry name" value="UBIQUITIN DOMAIN-CONTAINING PROTEIN UBFD1"/>
    <property type="match status" value="1"/>
</dbReference>
<dbReference type="PROSITE" id="PS50053">
    <property type="entry name" value="UBIQUITIN_2"/>
    <property type="match status" value="1"/>
</dbReference>
<dbReference type="GO" id="GO:0003723">
    <property type="term" value="F:RNA binding"/>
    <property type="evidence" value="ECO:0007669"/>
    <property type="project" value="TreeGrafter"/>
</dbReference>
<dbReference type="InterPro" id="IPR057455">
    <property type="entry name" value="UBFD1_C"/>
</dbReference>
<dbReference type="CDD" id="cd17047">
    <property type="entry name" value="Ubl_UBFD1"/>
    <property type="match status" value="1"/>
</dbReference>
<dbReference type="InterPro" id="IPR029071">
    <property type="entry name" value="Ubiquitin-like_domsf"/>
</dbReference>
<dbReference type="InterPro" id="IPR000626">
    <property type="entry name" value="Ubiquitin-like_dom"/>
</dbReference>
<accession>A0A9P0GNV4</accession>
<dbReference type="AlphaFoldDB" id="A0A9P0GNV4"/>
<reference evidence="3" key="1">
    <citation type="submission" date="2022-01" db="EMBL/GenBank/DDBJ databases">
        <authorList>
            <person name="King R."/>
        </authorList>
    </citation>
    <scope>NUCLEOTIDE SEQUENCE</scope>
</reference>
<feature type="region of interest" description="Disordered" evidence="1">
    <location>
        <begin position="1"/>
        <end position="70"/>
    </location>
</feature>
<evidence type="ECO:0000256" key="1">
    <source>
        <dbReference type="SAM" id="MobiDB-lite"/>
    </source>
</evidence>
<feature type="compositionally biased region" description="Basic and acidic residues" evidence="1">
    <location>
        <begin position="10"/>
        <end position="56"/>
    </location>
</feature>
<evidence type="ECO:0000313" key="3">
    <source>
        <dbReference type="EMBL" id="CAH1115733.1"/>
    </source>
</evidence>
<dbReference type="EMBL" id="OV651821">
    <property type="protein sequence ID" value="CAH1115733.1"/>
    <property type="molecule type" value="Genomic_DNA"/>
</dbReference>
<sequence length="299" mass="33657">MDCLDSESNGEGKHLNNVEENFTKEDRDREETENFEKNDDDRLTKPSESKIPKTDLPESDNDSSSKIVDDKEQDPIEIKVIYNKKKYDVTTTSNTTILELKKQLQSLLGVPDSMQKLMFKGLLQDSQTISSSGITKGSKVMLVGSTLNDVLAVSSVSKQDIVEADKATTSKEPLCKQKIHRKVLDKGLPEDIMPGIKNIKEGLPPMPLSGMLNKHGGKVRLTFKLESDQLWLSTKERTEKLPMGSIKGVVSEPIDDHEEYHILGIQLGPTEASRYWIYWVPAQYVDAIKDAVLGKWQYF</sequence>
<evidence type="ECO:0000259" key="2">
    <source>
        <dbReference type="PROSITE" id="PS50053"/>
    </source>
</evidence>
<keyword evidence="4" id="KW-1185">Reference proteome</keyword>
<dbReference type="SMART" id="SM00213">
    <property type="entry name" value="UBQ"/>
    <property type="match status" value="1"/>
</dbReference>
<proteinExistence type="predicted"/>
<dbReference type="GO" id="GO:0045296">
    <property type="term" value="F:cadherin binding"/>
    <property type="evidence" value="ECO:0007669"/>
    <property type="project" value="TreeGrafter"/>
</dbReference>
<feature type="domain" description="Ubiquitin-like" evidence="2">
    <location>
        <begin position="76"/>
        <end position="143"/>
    </location>
</feature>
<evidence type="ECO:0000313" key="4">
    <source>
        <dbReference type="Proteomes" id="UP001153636"/>
    </source>
</evidence>
<dbReference type="PANTHER" id="PTHR16470:SF0">
    <property type="entry name" value="UBIQUITIN DOMAIN-CONTAINING PROTEIN UBFD1"/>
    <property type="match status" value="1"/>
</dbReference>
<dbReference type="OrthoDB" id="267397at2759"/>